<dbReference type="PANTHER" id="PTHR31717">
    <property type="entry name" value="ZINC FINGER PROTEIN CONSTANS-LIKE 10"/>
    <property type="match status" value="1"/>
</dbReference>
<evidence type="ECO:0000256" key="6">
    <source>
        <dbReference type="SAM" id="SignalP"/>
    </source>
</evidence>
<feature type="chain" id="PRO_5009189403" description="CCT domain-containing protein" evidence="6">
    <location>
        <begin position="30"/>
        <end position="305"/>
    </location>
</feature>
<keyword evidence="2" id="KW-0677">Repeat</keyword>
<dbReference type="STRING" id="888268.A0A1E5WMD6"/>
<organism evidence="8 9">
    <name type="scientific">Dichanthelium oligosanthes</name>
    <dbReference type="NCBI Taxonomy" id="888268"/>
    <lineage>
        <taxon>Eukaryota</taxon>
        <taxon>Viridiplantae</taxon>
        <taxon>Streptophyta</taxon>
        <taxon>Embryophyta</taxon>
        <taxon>Tracheophyta</taxon>
        <taxon>Spermatophyta</taxon>
        <taxon>Magnoliopsida</taxon>
        <taxon>Liliopsida</taxon>
        <taxon>Poales</taxon>
        <taxon>Poaceae</taxon>
        <taxon>PACMAD clade</taxon>
        <taxon>Panicoideae</taxon>
        <taxon>Panicodae</taxon>
        <taxon>Paniceae</taxon>
        <taxon>Dichantheliinae</taxon>
        <taxon>Dichanthelium</taxon>
    </lineage>
</organism>
<dbReference type="AlphaFoldDB" id="A0A1E5WMD6"/>
<comment type="caution">
    <text evidence="8">The sequence shown here is derived from an EMBL/GenBank/DDBJ whole genome shotgun (WGS) entry which is preliminary data.</text>
</comment>
<keyword evidence="9" id="KW-1185">Reference proteome</keyword>
<evidence type="ECO:0000313" key="9">
    <source>
        <dbReference type="Proteomes" id="UP000095767"/>
    </source>
</evidence>
<proteinExistence type="predicted"/>
<feature type="region of interest" description="Disordered" evidence="5">
    <location>
        <begin position="210"/>
        <end position="246"/>
    </location>
</feature>
<name>A0A1E5WMD6_9POAL</name>
<accession>A0A1E5WMD6</accession>
<dbReference type="Pfam" id="PF06203">
    <property type="entry name" value="CCT"/>
    <property type="match status" value="1"/>
</dbReference>
<dbReference type="Proteomes" id="UP000095767">
    <property type="component" value="Unassembled WGS sequence"/>
</dbReference>
<comment type="subcellular location">
    <subcellularLocation>
        <location evidence="1 4">Nucleus</location>
    </subcellularLocation>
</comment>
<dbReference type="PROSITE" id="PS51017">
    <property type="entry name" value="CCT"/>
    <property type="match status" value="1"/>
</dbReference>
<evidence type="ECO:0000256" key="1">
    <source>
        <dbReference type="ARBA" id="ARBA00004123"/>
    </source>
</evidence>
<keyword evidence="3 4" id="KW-0539">Nucleus</keyword>
<dbReference type="InterPro" id="IPR010402">
    <property type="entry name" value="CCT_domain"/>
</dbReference>
<feature type="signal peptide" evidence="6">
    <location>
        <begin position="1"/>
        <end position="29"/>
    </location>
</feature>
<evidence type="ECO:0000259" key="7">
    <source>
        <dbReference type="PROSITE" id="PS51017"/>
    </source>
</evidence>
<reference evidence="8 9" key="1">
    <citation type="submission" date="2016-09" db="EMBL/GenBank/DDBJ databases">
        <title>The draft genome of Dichanthelium oligosanthes: A C3 panicoid grass species.</title>
        <authorList>
            <person name="Studer A.J."/>
            <person name="Schnable J.C."/>
            <person name="Brutnell T.P."/>
        </authorList>
    </citation>
    <scope>NUCLEOTIDE SEQUENCE [LARGE SCALE GENOMIC DNA]</scope>
    <source>
        <strain evidence="9">cv. Kellogg 1175</strain>
        <tissue evidence="8">Leaf</tissue>
    </source>
</reference>
<evidence type="ECO:0000256" key="4">
    <source>
        <dbReference type="PROSITE-ProRule" id="PRU00357"/>
    </source>
</evidence>
<evidence type="ECO:0000256" key="5">
    <source>
        <dbReference type="SAM" id="MobiDB-lite"/>
    </source>
</evidence>
<evidence type="ECO:0000256" key="3">
    <source>
        <dbReference type="ARBA" id="ARBA00023242"/>
    </source>
</evidence>
<keyword evidence="6" id="KW-0732">Signal</keyword>
<feature type="compositionally biased region" description="Acidic residues" evidence="5">
    <location>
        <begin position="296"/>
        <end position="305"/>
    </location>
</feature>
<protein>
    <recommendedName>
        <fullName evidence="7">CCT domain-containing protein</fullName>
    </recommendedName>
</protein>
<feature type="compositionally biased region" description="Basic and acidic residues" evidence="5">
    <location>
        <begin position="227"/>
        <end position="244"/>
    </location>
</feature>
<evidence type="ECO:0000313" key="8">
    <source>
        <dbReference type="EMBL" id="OEL38528.1"/>
    </source>
</evidence>
<feature type="domain" description="CCT" evidence="7">
    <location>
        <begin position="234"/>
        <end position="276"/>
    </location>
</feature>
<sequence>MPTFACQSCGKLDAAVVFCLLCGARLCLCCDAALHGATAAAGLHPRALLCDACGSTTAALRYDAGFTLCAGCARRVAPAPTLFTQQYTGCPAPAELLRVISVEAPQRKEDFEAWLTNKLLHDGEEEDDLELTEGWDVAAETAKLEKMLADCHSTDHLENKMSPAASCQMHQPQPPVTGGVSAAAATLHLQPWQSINAGFPFCSTAVPMPLPESADFQDGRPPQQDASAKKREERERAKLRYNEKKKNRRFCKQVMYASRKARADTRKRVKGRFAKACNSHDDPKNETSPIHGDPSSTEEWETSTR</sequence>
<feature type="region of interest" description="Disordered" evidence="5">
    <location>
        <begin position="258"/>
        <end position="305"/>
    </location>
</feature>
<dbReference type="PANTHER" id="PTHR31717:SF130">
    <property type="entry name" value="OS06G0103000 PROTEIN"/>
    <property type="match status" value="1"/>
</dbReference>
<dbReference type="EMBL" id="LWDX02001433">
    <property type="protein sequence ID" value="OEL38528.1"/>
    <property type="molecule type" value="Genomic_DNA"/>
</dbReference>
<gene>
    <name evidence="8" type="ORF">BAE44_0000454</name>
</gene>
<evidence type="ECO:0000256" key="2">
    <source>
        <dbReference type="ARBA" id="ARBA00022737"/>
    </source>
</evidence>
<dbReference type="OrthoDB" id="153872at2759"/>
<dbReference type="GO" id="GO:0005634">
    <property type="term" value="C:nucleus"/>
    <property type="evidence" value="ECO:0007669"/>
    <property type="project" value="UniProtKB-SubCell"/>
</dbReference>